<dbReference type="Pfam" id="PF17955">
    <property type="entry name" value="Cas6b_N"/>
    <property type="match status" value="1"/>
</dbReference>
<name>A0A4Q7PBS5_9BACT</name>
<feature type="domain" description="Cas6b C-terminal" evidence="1">
    <location>
        <begin position="111"/>
        <end position="220"/>
    </location>
</feature>
<dbReference type="InterPro" id="IPR041528">
    <property type="entry name" value="Cas6b_N"/>
</dbReference>
<organism evidence="3 4">
    <name type="scientific">Cecembia calidifontis</name>
    <dbReference type="NCBI Taxonomy" id="1187080"/>
    <lineage>
        <taxon>Bacteria</taxon>
        <taxon>Pseudomonadati</taxon>
        <taxon>Bacteroidota</taxon>
        <taxon>Cytophagia</taxon>
        <taxon>Cytophagales</taxon>
        <taxon>Cyclobacteriaceae</taxon>
        <taxon>Cecembia</taxon>
    </lineage>
</organism>
<dbReference type="OrthoDB" id="656505at2"/>
<evidence type="ECO:0000259" key="2">
    <source>
        <dbReference type="Pfam" id="PF17955"/>
    </source>
</evidence>
<dbReference type="Proteomes" id="UP000292209">
    <property type="component" value="Unassembled WGS sequence"/>
</dbReference>
<evidence type="ECO:0000259" key="1">
    <source>
        <dbReference type="Pfam" id="PF17262"/>
    </source>
</evidence>
<reference evidence="3 4" key="1">
    <citation type="submission" date="2019-02" db="EMBL/GenBank/DDBJ databases">
        <title>Genomic Encyclopedia of Archaeal and Bacterial Type Strains, Phase II (KMG-II): from individual species to whole genera.</title>
        <authorList>
            <person name="Goeker M."/>
        </authorList>
    </citation>
    <scope>NUCLEOTIDE SEQUENCE [LARGE SCALE GENOMIC DNA]</scope>
    <source>
        <strain evidence="3 4">DSM 21411</strain>
    </source>
</reference>
<dbReference type="AlphaFoldDB" id="A0A4Q7PBS5"/>
<sequence length="228" mass="26239">MPKIKVLKIVFDTELKDYEIPAFRGAIIDLVGREHVIFHNHLSDDRFHYKYPVIQYKRDGKRASLVCIKEGVEEIHAFFHKNEGVIRIGSDFKSLYVDQVKLNSYQLEILDNPLSYSIYKWLPINSANFPKFIALESLAEQLGFLEKTMIGNILSMAKGLDWQIDKTVTVNITRINRQYWTKLKGQKVLSFDLEFKTNVFLPYDIGLGKSSSLGYGTIGKVITKKSVI</sequence>
<feature type="domain" description="Cas6b N-terminal" evidence="2">
    <location>
        <begin position="3"/>
        <end position="104"/>
    </location>
</feature>
<proteinExistence type="predicted"/>
<dbReference type="InterPro" id="IPR020209">
    <property type="entry name" value="Cas6b_C"/>
</dbReference>
<dbReference type="RefSeq" id="WP_130275963.1">
    <property type="nucleotide sequence ID" value="NZ_SGXG01000001.1"/>
</dbReference>
<gene>
    <name evidence="3" type="ORF">BC751_2745</name>
</gene>
<evidence type="ECO:0000313" key="4">
    <source>
        <dbReference type="Proteomes" id="UP000292209"/>
    </source>
</evidence>
<dbReference type="EMBL" id="SGXG01000001">
    <property type="protein sequence ID" value="RZS97148.1"/>
    <property type="molecule type" value="Genomic_DNA"/>
</dbReference>
<keyword evidence="4" id="KW-1185">Reference proteome</keyword>
<comment type="caution">
    <text evidence="3">The sequence shown here is derived from an EMBL/GenBank/DDBJ whole genome shotgun (WGS) entry which is preliminary data.</text>
</comment>
<evidence type="ECO:0000313" key="3">
    <source>
        <dbReference type="EMBL" id="RZS97148.1"/>
    </source>
</evidence>
<accession>A0A4Q7PBS5</accession>
<protein>
    <submittedName>
        <fullName evidence="3">Uncharacterized protein</fullName>
    </submittedName>
</protein>
<dbReference type="Pfam" id="PF17262">
    <property type="entry name" value="Cas6b_C"/>
    <property type="match status" value="1"/>
</dbReference>